<dbReference type="AlphaFoldDB" id="A0A0A5GB12"/>
<organism evidence="1 2">
    <name type="scientific">Pontibacillus litoralis JSM 072002</name>
    <dbReference type="NCBI Taxonomy" id="1385512"/>
    <lineage>
        <taxon>Bacteria</taxon>
        <taxon>Bacillati</taxon>
        <taxon>Bacillota</taxon>
        <taxon>Bacilli</taxon>
        <taxon>Bacillales</taxon>
        <taxon>Bacillaceae</taxon>
        <taxon>Pontibacillus</taxon>
    </lineage>
</organism>
<dbReference type="STRING" id="1385512.N784_02340"/>
<dbReference type="Proteomes" id="UP000030401">
    <property type="component" value="Unassembled WGS sequence"/>
</dbReference>
<dbReference type="RefSeq" id="WP_036831611.1">
    <property type="nucleotide sequence ID" value="NZ_AVPG01000001.1"/>
</dbReference>
<proteinExistence type="predicted"/>
<name>A0A0A5GB12_9BACI</name>
<reference evidence="1 2" key="1">
    <citation type="submission" date="2013-08" db="EMBL/GenBank/DDBJ databases">
        <authorList>
            <person name="Huang J."/>
            <person name="Wang G."/>
        </authorList>
    </citation>
    <scope>NUCLEOTIDE SEQUENCE [LARGE SCALE GENOMIC DNA]</scope>
    <source>
        <strain evidence="1 2">JSM 072002</strain>
    </source>
</reference>
<gene>
    <name evidence="1" type="ORF">N784_02340</name>
</gene>
<accession>A0A0A5GB12</accession>
<evidence type="ECO:0000313" key="2">
    <source>
        <dbReference type="Proteomes" id="UP000030401"/>
    </source>
</evidence>
<protein>
    <submittedName>
        <fullName evidence="1">Uncharacterized protein</fullName>
    </submittedName>
</protein>
<comment type="caution">
    <text evidence="1">The sequence shown here is derived from an EMBL/GenBank/DDBJ whole genome shotgun (WGS) entry which is preliminary data.</text>
</comment>
<sequence>MTSEIVVMNTGGIALAADRAVTVGKEKASYLVDKIFGFSGNHAIGAMTYGSGGMFHVPWKTLIHLYEQQLEGPLDTLEDYALDFIRFLNEHACKEYLTDIHEVRHLENVMFHKLNQLYEDLSELHQETHHQNSRIRSPEEIQDLYKEKAKAFLHKSMQELQEKDYQEQLNNEDEEMLFEEYGHQAESWIAEKFEKYLYEEEWTETMKTILILTLIKDFSHLLSGIIFAGYGRQDIFPSVHLLIIDGKVNGKTKFFTRQYKVHQDRRALIIPFAQRDMAKAVMNGIHEELEEQLSADLLKDFKNITKVMIPRIKEYVREDEVRDAIKKEVDSALRFIFKRYEENLVKLKREKFSEPLLHSIKTLPAKELAAVAESLVHIAAFKGNESVTMETAKHSADVAIITKDGGFSWKKRG</sequence>
<dbReference type="OrthoDB" id="978985at2"/>
<evidence type="ECO:0000313" key="1">
    <source>
        <dbReference type="EMBL" id="KGX89224.1"/>
    </source>
</evidence>
<dbReference type="eggNOG" id="ENOG502Z7IZ">
    <property type="taxonomic scope" value="Bacteria"/>
</dbReference>
<keyword evidence="2" id="KW-1185">Reference proteome</keyword>
<dbReference type="EMBL" id="AVPG01000001">
    <property type="protein sequence ID" value="KGX89224.1"/>
    <property type="molecule type" value="Genomic_DNA"/>
</dbReference>